<dbReference type="Proteomes" id="UP000279259">
    <property type="component" value="Unassembled WGS sequence"/>
</dbReference>
<feature type="repeat" description="WD" evidence="3">
    <location>
        <begin position="461"/>
        <end position="504"/>
    </location>
</feature>
<dbReference type="STRING" id="1890683.A0A427YIF4"/>
<feature type="repeat" description="WD" evidence="3">
    <location>
        <begin position="289"/>
        <end position="320"/>
    </location>
</feature>
<feature type="compositionally biased region" description="Polar residues" evidence="4">
    <location>
        <begin position="242"/>
        <end position="254"/>
    </location>
</feature>
<dbReference type="PANTHER" id="PTHR44156">
    <property type="entry name" value="SUPERNUMERARY LIMBS, ISOFORM B-RELATED"/>
    <property type="match status" value="1"/>
</dbReference>
<dbReference type="Pfam" id="PF12937">
    <property type="entry name" value="F-box-like"/>
    <property type="match status" value="1"/>
</dbReference>
<keyword evidence="7" id="KW-1185">Reference proteome</keyword>
<dbReference type="InterPro" id="IPR001680">
    <property type="entry name" value="WD40_rpt"/>
</dbReference>
<feature type="region of interest" description="Disordered" evidence="4">
    <location>
        <begin position="1"/>
        <end position="20"/>
    </location>
</feature>
<dbReference type="InterPro" id="IPR001810">
    <property type="entry name" value="F-box_dom"/>
</dbReference>
<dbReference type="PROSITE" id="PS50294">
    <property type="entry name" value="WD_REPEATS_REGION"/>
    <property type="match status" value="3"/>
</dbReference>
<dbReference type="SUPFAM" id="SSF50978">
    <property type="entry name" value="WD40 repeat-like"/>
    <property type="match status" value="1"/>
</dbReference>
<evidence type="ECO:0000313" key="6">
    <source>
        <dbReference type="EMBL" id="RSH90857.1"/>
    </source>
</evidence>
<dbReference type="Gene3D" id="2.130.10.10">
    <property type="entry name" value="YVTN repeat-like/Quinoprotein amine dehydrogenase"/>
    <property type="match status" value="2"/>
</dbReference>
<dbReference type="OrthoDB" id="19711at2759"/>
<evidence type="ECO:0000256" key="3">
    <source>
        <dbReference type="PROSITE-ProRule" id="PRU00221"/>
    </source>
</evidence>
<dbReference type="SUPFAM" id="SSF81383">
    <property type="entry name" value="F-box domain"/>
    <property type="match status" value="1"/>
</dbReference>
<feature type="compositionally biased region" description="Polar residues" evidence="4">
    <location>
        <begin position="400"/>
        <end position="412"/>
    </location>
</feature>
<dbReference type="InterPro" id="IPR036322">
    <property type="entry name" value="WD40_repeat_dom_sf"/>
</dbReference>
<dbReference type="CDD" id="cd00200">
    <property type="entry name" value="WD40"/>
    <property type="match status" value="1"/>
</dbReference>
<dbReference type="Gene3D" id="1.20.1280.50">
    <property type="match status" value="1"/>
</dbReference>
<proteinExistence type="predicted"/>
<dbReference type="InterPro" id="IPR019775">
    <property type="entry name" value="WD40_repeat_CS"/>
</dbReference>
<organism evidence="6 7">
    <name type="scientific">Saitozyma podzolica</name>
    <dbReference type="NCBI Taxonomy" id="1890683"/>
    <lineage>
        <taxon>Eukaryota</taxon>
        <taxon>Fungi</taxon>
        <taxon>Dikarya</taxon>
        <taxon>Basidiomycota</taxon>
        <taxon>Agaricomycotina</taxon>
        <taxon>Tremellomycetes</taxon>
        <taxon>Tremellales</taxon>
        <taxon>Trimorphomycetaceae</taxon>
        <taxon>Saitozyma</taxon>
    </lineage>
</organism>
<feature type="region of interest" description="Disordered" evidence="4">
    <location>
        <begin position="382"/>
        <end position="415"/>
    </location>
</feature>
<dbReference type="PROSITE" id="PS00678">
    <property type="entry name" value="WD_REPEATS_1"/>
    <property type="match status" value="2"/>
</dbReference>
<dbReference type="InterPro" id="IPR015943">
    <property type="entry name" value="WD40/YVTN_repeat-like_dom_sf"/>
</dbReference>
<dbReference type="InterPro" id="IPR036047">
    <property type="entry name" value="F-box-like_dom_sf"/>
</dbReference>
<reference evidence="6 7" key="1">
    <citation type="submission" date="2018-11" db="EMBL/GenBank/DDBJ databases">
        <title>Genome sequence of Saitozyma podzolica DSM 27192.</title>
        <authorList>
            <person name="Aliyu H."/>
            <person name="Gorte O."/>
            <person name="Ochsenreither K."/>
        </authorList>
    </citation>
    <scope>NUCLEOTIDE SEQUENCE [LARGE SCALE GENOMIC DNA]</scope>
    <source>
        <strain evidence="6 7">DSM 27192</strain>
    </source>
</reference>
<feature type="region of interest" description="Disordered" evidence="4">
    <location>
        <begin position="176"/>
        <end position="259"/>
    </location>
</feature>
<accession>A0A427YIF4</accession>
<dbReference type="AlphaFoldDB" id="A0A427YIF4"/>
<protein>
    <recommendedName>
        <fullName evidence="5">F-box domain-containing protein</fullName>
    </recommendedName>
</protein>
<sequence length="630" mass="69316">MSAASGGKEYDPHTPSRSKLWSWFTPTKRAEDGDDDESEEWDEGCFVDAQAYLSDERGEHDEHDDHNETFISRLPDELYVNIRPHLLCYAASRALVLIQTRLIQIFLHLPSTPTQLHTLSAVSHLWHELSFSPLLWSRAFHSSPGFALTPEATTRGVATTVPPRGKWDGLVWDRQAEGSSTSTKQGKAVERISAGNHGERGWFGTRRHPQANILGRGSTIPTSPNPSISPGHALERAPTLPISPTTTIQQTRPGHTQPIHYPTLYRSRVALPHHIRNPTGSHSAHISTLTHHTDSVYCLQSSGRWMITGSRDRTVRLWRLAEIDEHGAIGETELLCVVSDAHGGSVLSLDFEVEAEDEDGKGRGKMITGSSDTTAGVWRINWGDNGPGPLPRESHLASGTGDSKQKQGNVDQPSVERIGTLRGHTGGVLDVLMGTRHYVTCSKDATIRIYDRDDYHFLRSIAAHEGPVNCLARNPNREVEQVVSASGDGTWVIWDLETGEAVRNGGGDGRGLACVVWEDDYIVTGDNDRLVKLFSASSTELLRTFEGHTDLVRTVSVNVVDGLLVSGGYDRTIRMWDLHTGQLIRKLATTHTSLVFDIQLTATRLFSASHDNSVQVVTFGTGLPYLGLFA</sequence>
<keyword evidence="2" id="KW-0677">Repeat</keyword>
<dbReference type="EMBL" id="RSCD01000009">
    <property type="protein sequence ID" value="RSH90857.1"/>
    <property type="molecule type" value="Genomic_DNA"/>
</dbReference>
<dbReference type="Pfam" id="PF00400">
    <property type="entry name" value="WD40"/>
    <property type="match status" value="4"/>
</dbReference>
<evidence type="ECO:0000256" key="4">
    <source>
        <dbReference type="SAM" id="MobiDB-lite"/>
    </source>
</evidence>
<dbReference type="InterPro" id="IPR020472">
    <property type="entry name" value="WD40_PAC1"/>
</dbReference>
<comment type="caution">
    <text evidence="6">The sequence shown here is derived from an EMBL/GenBank/DDBJ whole genome shotgun (WGS) entry which is preliminary data.</text>
</comment>
<name>A0A427YIF4_9TREE</name>
<feature type="repeat" description="WD" evidence="3">
    <location>
        <begin position="545"/>
        <end position="586"/>
    </location>
</feature>
<keyword evidence="1 3" id="KW-0853">WD repeat</keyword>
<evidence type="ECO:0000313" key="7">
    <source>
        <dbReference type="Proteomes" id="UP000279259"/>
    </source>
</evidence>
<feature type="compositionally biased region" description="Low complexity" evidence="4">
    <location>
        <begin position="218"/>
        <end position="230"/>
    </location>
</feature>
<dbReference type="PROSITE" id="PS50082">
    <property type="entry name" value="WD_REPEATS_2"/>
    <property type="match status" value="3"/>
</dbReference>
<dbReference type="PRINTS" id="PR00320">
    <property type="entry name" value="GPROTEINBRPT"/>
</dbReference>
<dbReference type="InterPro" id="IPR053299">
    <property type="entry name" value="ASTRA_WD_repeat"/>
</dbReference>
<evidence type="ECO:0000256" key="1">
    <source>
        <dbReference type="ARBA" id="ARBA00022574"/>
    </source>
</evidence>
<dbReference type="SMART" id="SM00320">
    <property type="entry name" value="WD40"/>
    <property type="match status" value="7"/>
</dbReference>
<evidence type="ECO:0000259" key="5">
    <source>
        <dbReference type="Pfam" id="PF12937"/>
    </source>
</evidence>
<evidence type="ECO:0000256" key="2">
    <source>
        <dbReference type="ARBA" id="ARBA00022737"/>
    </source>
</evidence>
<gene>
    <name evidence="6" type="ORF">EHS25_010033</name>
</gene>
<feature type="domain" description="F-box" evidence="5">
    <location>
        <begin position="102"/>
        <end position="140"/>
    </location>
</feature>